<evidence type="ECO:0000256" key="1">
    <source>
        <dbReference type="SAM" id="MobiDB-lite"/>
    </source>
</evidence>
<reference evidence="2 3" key="1">
    <citation type="submission" date="2019-08" db="EMBL/GenBank/DDBJ databases">
        <authorList>
            <person name="Alioto T."/>
            <person name="Alioto T."/>
            <person name="Gomez Garrido J."/>
        </authorList>
    </citation>
    <scope>NUCLEOTIDE SEQUENCE [LARGE SCALE GENOMIC DNA]</scope>
</reference>
<accession>A0A5E4NH27</accession>
<proteinExistence type="predicted"/>
<name>A0A5E4NH27_9HEMI</name>
<protein>
    <submittedName>
        <fullName evidence="2">Uncharacterized protein</fullName>
    </submittedName>
</protein>
<gene>
    <name evidence="2" type="ORF">CINCED_3A017483</name>
</gene>
<keyword evidence="3" id="KW-1185">Reference proteome</keyword>
<dbReference type="AlphaFoldDB" id="A0A5E4NH27"/>
<feature type="region of interest" description="Disordered" evidence="1">
    <location>
        <begin position="75"/>
        <end position="100"/>
    </location>
</feature>
<sequence length="100" mass="11207">MAIYLEIYTSRAGANNANNAHVPPVTNFSLEHIFRNKSNNRRLRSISLTTNPTFRRVHNLVSLFICLPSENGAFLRPENPPEDNGTGAQKMVLSRSKPDV</sequence>
<organism evidence="2 3">
    <name type="scientific">Cinara cedri</name>
    <dbReference type="NCBI Taxonomy" id="506608"/>
    <lineage>
        <taxon>Eukaryota</taxon>
        <taxon>Metazoa</taxon>
        <taxon>Ecdysozoa</taxon>
        <taxon>Arthropoda</taxon>
        <taxon>Hexapoda</taxon>
        <taxon>Insecta</taxon>
        <taxon>Pterygota</taxon>
        <taxon>Neoptera</taxon>
        <taxon>Paraneoptera</taxon>
        <taxon>Hemiptera</taxon>
        <taxon>Sternorrhyncha</taxon>
        <taxon>Aphidomorpha</taxon>
        <taxon>Aphidoidea</taxon>
        <taxon>Aphididae</taxon>
        <taxon>Lachninae</taxon>
        <taxon>Cinara</taxon>
    </lineage>
</organism>
<evidence type="ECO:0000313" key="2">
    <source>
        <dbReference type="EMBL" id="VVC44243.1"/>
    </source>
</evidence>
<evidence type="ECO:0000313" key="3">
    <source>
        <dbReference type="Proteomes" id="UP000325440"/>
    </source>
</evidence>
<dbReference type="Proteomes" id="UP000325440">
    <property type="component" value="Unassembled WGS sequence"/>
</dbReference>
<dbReference type="EMBL" id="CABPRJ010002377">
    <property type="protein sequence ID" value="VVC44243.1"/>
    <property type="molecule type" value="Genomic_DNA"/>
</dbReference>